<evidence type="ECO:0000313" key="1">
    <source>
        <dbReference type="EMBL" id="RJT87668.1"/>
    </source>
</evidence>
<dbReference type="InterPro" id="IPR021375">
    <property type="entry name" value="DUF2997"/>
</dbReference>
<name>A0A3A5MKQ3_9MICO</name>
<protein>
    <submittedName>
        <fullName evidence="1">DUF2997 domain-containing protein</fullName>
    </submittedName>
</protein>
<proteinExistence type="predicted"/>
<evidence type="ECO:0000313" key="2">
    <source>
        <dbReference type="Proteomes" id="UP000272015"/>
    </source>
</evidence>
<dbReference type="AlphaFoldDB" id="A0A3A5MKQ3"/>
<sequence length="74" mass="8143">MTDKQLIVQVRPDGTVHAETLGLYGAECLDYIAVLEDMLDAETTESSFTDAYGQVATEQQTAQETTAQNWDGTR</sequence>
<dbReference type="OrthoDB" id="7067000at2"/>
<comment type="caution">
    <text evidence="1">The sequence shown here is derived from an EMBL/GenBank/DDBJ whole genome shotgun (WGS) entry which is preliminary data.</text>
</comment>
<dbReference type="Pfam" id="PF11211">
    <property type="entry name" value="DUF2997"/>
    <property type="match status" value="1"/>
</dbReference>
<reference evidence="1 2" key="1">
    <citation type="submission" date="2018-09" db="EMBL/GenBank/DDBJ databases">
        <title>Novel species of Cryobacterium.</title>
        <authorList>
            <person name="Liu Q."/>
            <person name="Xin Y.-H."/>
        </authorList>
    </citation>
    <scope>NUCLEOTIDE SEQUENCE [LARGE SCALE GENOMIC DNA]</scope>
    <source>
        <strain evidence="1 2">Hh39</strain>
    </source>
</reference>
<organism evidence="1 2">
    <name type="scientific">Cryobacterium melibiosiphilum</name>
    <dbReference type="NCBI Taxonomy" id="995039"/>
    <lineage>
        <taxon>Bacteria</taxon>
        <taxon>Bacillati</taxon>
        <taxon>Actinomycetota</taxon>
        <taxon>Actinomycetes</taxon>
        <taxon>Micrococcales</taxon>
        <taxon>Microbacteriaceae</taxon>
        <taxon>Cryobacterium</taxon>
    </lineage>
</organism>
<keyword evidence="2" id="KW-1185">Reference proteome</keyword>
<gene>
    <name evidence="1" type="ORF">D6T64_13800</name>
</gene>
<accession>A0A3A5MKQ3</accession>
<dbReference type="Proteomes" id="UP000272015">
    <property type="component" value="Unassembled WGS sequence"/>
</dbReference>
<dbReference type="EMBL" id="QZVS01000088">
    <property type="protein sequence ID" value="RJT87668.1"/>
    <property type="molecule type" value="Genomic_DNA"/>
</dbReference>
<dbReference type="RefSeq" id="WP_119975259.1">
    <property type="nucleotide sequence ID" value="NZ_JBHSQA010000014.1"/>
</dbReference>